<evidence type="ECO:0000313" key="8">
    <source>
        <dbReference type="Proteomes" id="UP000420562"/>
    </source>
</evidence>
<dbReference type="PRINTS" id="PR00723">
    <property type="entry name" value="SUBTILISIN"/>
</dbReference>
<protein>
    <submittedName>
        <fullName evidence="7">S8 family serine peptidase</fullName>
    </submittedName>
</protein>
<evidence type="ECO:0000256" key="2">
    <source>
        <dbReference type="ARBA" id="ARBA00022670"/>
    </source>
</evidence>
<dbReference type="PANTHER" id="PTHR43806:SF67">
    <property type="entry name" value="EGF-LIKE DOMAIN-CONTAINING PROTEIN"/>
    <property type="match status" value="1"/>
</dbReference>
<evidence type="ECO:0000313" key="7">
    <source>
        <dbReference type="EMBL" id="KAB0664414.1"/>
    </source>
</evidence>
<dbReference type="PROSITE" id="PS00138">
    <property type="entry name" value="SUBTILASE_SER"/>
    <property type="match status" value="1"/>
</dbReference>
<name>A0A7J4ZNU0_9BACT</name>
<dbReference type="GO" id="GO:0006508">
    <property type="term" value="P:proteolysis"/>
    <property type="evidence" value="ECO:0007669"/>
    <property type="project" value="UniProtKB-KW"/>
</dbReference>
<proteinExistence type="inferred from homology"/>
<dbReference type="GO" id="GO:0000272">
    <property type="term" value="P:polysaccharide catabolic process"/>
    <property type="evidence" value="ECO:0007669"/>
    <property type="project" value="InterPro"/>
</dbReference>
<reference evidence="7 8" key="1">
    <citation type="submission" date="2019-09" db="EMBL/GenBank/DDBJ databases">
        <title>Geobacter sp. Red96, a novel strain isolated from paddy soil.</title>
        <authorList>
            <person name="Xu Z."/>
            <person name="Masuda Y."/>
            <person name="Itoh H."/>
            <person name="Senoo K."/>
        </authorList>
    </citation>
    <scope>NUCLEOTIDE SEQUENCE [LARGE SCALE GENOMIC DNA]</scope>
    <source>
        <strain evidence="7 8">Red96</strain>
    </source>
</reference>
<feature type="domain" description="Peptidase S8/S53" evidence="6">
    <location>
        <begin position="197"/>
        <end position="469"/>
    </location>
</feature>
<dbReference type="GO" id="GO:0004252">
    <property type="term" value="F:serine-type endopeptidase activity"/>
    <property type="evidence" value="ECO:0007669"/>
    <property type="project" value="UniProtKB-UniRule"/>
</dbReference>
<feature type="active site" description="Charge relay system" evidence="5">
    <location>
        <position position="206"/>
    </location>
</feature>
<evidence type="ECO:0000256" key="3">
    <source>
        <dbReference type="ARBA" id="ARBA00022801"/>
    </source>
</evidence>
<dbReference type="Pfam" id="PF00082">
    <property type="entry name" value="Peptidase_S8"/>
    <property type="match status" value="1"/>
</dbReference>
<keyword evidence="2 5" id="KW-0645">Protease</keyword>
<dbReference type="PANTHER" id="PTHR43806">
    <property type="entry name" value="PEPTIDASE S8"/>
    <property type="match status" value="1"/>
</dbReference>
<dbReference type="Gene3D" id="3.40.50.200">
    <property type="entry name" value="Peptidase S8/S53 domain"/>
    <property type="match status" value="1"/>
</dbReference>
<dbReference type="PROSITE" id="PS51892">
    <property type="entry name" value="SUBTILASE"/>
    <property type="match status" value="1"/>
</dbReference>
<dbReference type="Proteomes" id="UP000420562">
    <property type="component" value="Unassembled WGS sequence"/>
</dbReference>
<dbReference type="InterPro" id="IPR036439">
    <property type="entry name" value="Dockerin_dom_sf"/>
</dbReference>
<evidence type="ECO:0000256" key="4">
    <source>
        <dbReference type="ARBA" id="ARBA00022825"/>
    </source>
</evidence>
<accession>A0A7J4ZNU0</accession>
<feature type="active site" description="Charge relay system" evidence="5">
    <location>
        <position position="418"/>
    </location>
</feature>
<dbReference type="AlphaFoldDB" id="A0A7J4ZNU0"/>
<dbReference type="Gene3D" id="1.10.1330.10">
    <property type="entry name" value="Dockerin domain"/>
    <property type="match status" value="1"/>
</dbReference>
<dbReference type="SUPFAM" id="SSF52743">
    <property type="entry name" value="Subtilisin-like"/>
    <property type="match status" value="1"/>
</dbReference>
<dbReference type="InterPro" id="IPR023828">
    <property type="entry name" value="Peptidase_S8_Ser-AS"/>
</dbReference>
<dbReference type="InterPro" id="IPR000209">
    <property type="entry name" value="Peptidase_S8/S53_dom"/>
</dbReference>
<dbReference type="SUPFAM" id="SSF63446">
    <property type="entry name" value="Type I dockerin domain"/>
    <property type="match status" value="1"/>
</dbReference>
<dbReference type="InterPro" id="IPR036852">
    <property type="entry name" value="Peptidase_S8/S53_dom_sf"/>
</dbReference>
<keyword evidence="3 5" id="KW-0378">Hydrolase</keyword>
<keyword evidence="8" id="KW-1185">Reference proteome</keyword>
<keyword evidence="4 5" id="KW-0720">Serine protease</keyword>
<dbReference type="InterPro" id="IPR050131">
    <property type="entry name" value="Peptidase_S8_subtilisin-like"/>
</dbReference>
<evidence type="ECO:0000256" key="1">
    <source>
        <dbReference type="ARBA" id="ARBA00011073"/>
    </source>
</evidence>
<sequence length="558" mass="58017">MPASARTVCSLIILVLVCHLSRAWAGTIDPVLAESLRTAPADRAFPVIVRLRDRVDVAALHAAVTRDERRVKLSRVIRTLREKADASQQVLKEELENREKRGGVTGIKPFWIFNGIALSATADNVRQLAARNDVLSVALDRIIRLRPRPQAAVAAVSPPAEKAGGAAETLALTAATSPTWNLDLIGARTLWSQGFRGQGVVVASLDTGVDVGHPALGHKWRGGSNSWFDPYRQTTAPYDVDGHGTGTMGVMVAGNTTDNPVGVAPGALWIAAKIFDDSGNASLSVIHQAFQWVLNPDGDPASADAPDVVNNSWDLENSGTYDNEFEGDIQNLQAAGISVVFAAGNGGPQANSSTSPGNNPGGFPVGATDSNDLILPFSSRGPSPFDGSLFPAIVAPGYHIHTTDLRATYSTFVNDGTSYAAPHVSGAIALLLSGRPPSLTGKADGIQNALTASAWDLGGSGPDNVYGYGRLDVAQAAALISLQAPSGPTGDVNGDGVVDIQDALIMLQAAVGAIPLSPLIMEQGDVAPFVGTTPHPDGAITIIDVLGVLRKAVGLAAY</sequence>
<evidence type="ECO:0000259" key="6">
    <source>
        <dbReference type="Pfam" id="PF00082"/>
    </source>
</evidence>
<gene>
    <name evidence="7" type="ORF">F6V25_12800</name>
</gene>
<evidence type="ECO:0000256" key="5">
    <source>
        <dbReference type="PROSITE-ProRule" id="PRU01240"/>
    </source>
</evidence>
<organism evidence="7 8">
    <name type="scientific">Oryzomonas japonica</name>
    <dbReference type="NCBI Taxonomy" id="2603858"/>
    <lineage>
        <taxon>Bacteria</taxon>
        <taxon>Pseudomonadati</taxon>
        <taxon>Thermodesulfobacteriota</taxon>
        <taxon>Desulfuromonadia</taxon>
        <taxon>Geobacterales</taxon>
        <taxon>Geobacteraceae</taxon>
        <taxon>Oryzomonas</taxon>
    </lineage>
</organism>
<dbReference type="CDD" id="cd14256">
    <property type="entry name" value="Dockerin_I"/>
    <property type="match status" value="1"/>
</dbReference>
<comment type="similarity">
    <text evidence="1 5">Belongs to the peptidase S8 family.</text>
</comment>
<feature type="active site" description="Charge relay system" evidence="5">
    <location>
        <position position="243"/>
    </location>
</feature>
<dbReference type="EMBL" id="VZQZ01000008">
    <property type="protein sequence ID" value="KAB0664414.1"/>
    <property type="molecule type" value="Genomic_DNA"/>
</dbReference>
<comment type="caution">
    <text evidence="7">The sequence shown here is derived from an EMBL/GenBank/DDBJ whole genome shotgun (WGS) entry which is preliminary data.</text>
</comment>
<dbReference type="InterPro" id="IPR015500">
    <property type="entry name" value="Peptidase_S8_subtilisin-rel"/>
</dbReference>